<protein>
    <recommendedName>
        <fullName evidence="2">Deoxyguanosinetriphosphate triphosphohydrolase-like protein</fullName>
    </recommendedName>
</protein>
<dbReference type="InterPro" id="IPR026875">
    <property type="entry name" value="PHydrolase_assoc_dom"/>
</dbReference>
<dbReference type="HAMAP" id="MF_01212">
    <property type="entry name" value="dGTPase_type2"/>
    <property type="match status" value="1"/>
</dbReference>
<dbReference type="SMART" id="SM00471">
    <property type="entry name" value="HDc"/>
    <property type="match status" value="1"/>
</dbReference>
<keyword evidence="1 2" id="KW-0378">Hydrolase</keyword>
<dbReference type="Pfam" id="PF01966">
    <property type="entry name" value="HD"/>
    <property type="match status" value="1"/>
</dbReference>
<dbReference type="RefSeq" id="WP_118698417.1">
    <property type="nucleotide sequence ID" value="NZ_JBBMEI010000017.1"/>
</dbReference>
<proteinExistence type="inferred from homology"/>
<dbReference type="PANTHER" id="PTHR35795">
    <property type="entry name" value="SLR1885 PROTEIN"/>
    <property type="match status" value="1"/>
</dbReference>
<evidence type="ECO:0000259" key="3">
    <source>
        <dbReference type="PROSITE" id="PS51831"/>
    </source>
</evidence>
<feature type="domain" description="HD" evidence="3">
    <location>
        <begin position="75"/>
        <end position="186"/>
    </location>
</feature>
<keyword evidence="5" id="KW-1185">Reference proteome</keyword>
<accession>A0ABV1AL21</accession>
<dbReference type="InterPro" id="IPR023023">
    <property type="entry name" value="dNTPase_2"/>
</dbReference>
<dbReference type="NCBIfam" id="TIGR01353">
    <property type="entry name" value="dGTP_triPase"/>
    <property type="match status" value="1"/>
</dbReference>
<dbReference type="InterPro" id="IPR051094">
    <property type="entry name" value="Diverse_Catalytic_Enzymes"/>
</dbReference>
<dbReference type="InterPro" id="IPR006261">
    <property type="entry name" value="dGTPase"/>
</dbReference>
<dbReference type="PANTHER" id="PTHR35795:SF1">
    <property type="entry name" value="BIS(5'-NUCLEOSYL)-TETRAPHOSPHATASE, SYMMETRICAL"/>
    <property type="match status" value="1"/>
</dbReference>
<dbReference type="EMBL" id="JBBMEI010000017">
    <property type="protein sequence ID" value="MEQ2358096.1"/>
    <property type="molecule type" value="Genomic_DNA"/>
</dbReference>
<dbReference type="NCBIfam" id="NF002327">
    <property type="entry name" value="PRK01286.1-2"/>
    <property type="match status" value="1"/>
</dbReference>
<comment type="similarity">
    <text evidence="2">Belongs to the dGTPase family. Type 2 subfamily.</text>
</comment>
<sequence>MNIREKMEQQELELLSPYAACSAHSRGRERTEEECDVRTVYQRDRDRILHSKAFRRLKDKTQVFLAPHGDHYRNRLTHTLEVSQIARTIAKALRLNEDLVEAIALGHDLGHTPFGHAGEHALDEIHPGGFTHYRQSIRVVQILEKNGEGLNLTWEVRDGILNHRLSGSPATLEGQVVRFSDKIAYIHHDMDDAQRAGILTEDDIPVTLRILLGYTTRERLNTFVHDIIENSLERDHICMSERIFTALMDLRTIMFQNVYTHPEAKREEHKAVRMLKKLYEYYIENPEQMSREYQELMKRGESGSQAVCDYLSGMTDQYSMEKFRQIYIPKSWEGY</sequence>
<organism evidence="4 5">
    <name type="scientific">Blautia intestinihominis</name>
    <dbReference type="NCBI Taxonomy" id="3133152"/>
    <lineage>
        <taxon>Bacteria</taxon>
        <taxon>Bacillati</taxon>
        <taxon>Bacillota</taxon>
        <taxon>Clostridia</taxon>
        <taxon>Lachnospirales</taxon>
        <taxon>Lachnospiraceae</taxon>
        <taxon>Blautia</taxon>
    </lineage>
</organism>
<gene>
    <name evidence="4" type="ORF">WMO75_07065</name>
</gene>
<evidence type="ECO:0000256" key="1">
    <source>
        <dbReference type="ARBA" id="ARBA00022801"/>
    </source>
</evidence>
<dbReference type="CDD" id="cd00077">
    <property type="entry name" value="HDc"/>
    <property type="match status" value="1"/>
</dbReference>
<dbReference type="Proteomes" id="UP001446032">
    <property type="component" value="Unassembled WGS sequence"/>
</dbReference>
<reference evidence="4 5" key="1">
    <citation type="submission" date="2024-03" db="EMBL/GenBank/DDBJ databases">
        <title>Human intestinal bacterial collection.</title>
        <authorList>
            <person name="Pauvert C."/>
            <person name="Hitch T.C.A."/>
            <person name="Clavel T."/>
        </authorList>
    </citation>
    <scope>NUCLEOTIDE SEQUENCE [LARGE SCALE GENOMIC DNA]</scope>
    <source>
        <strain evidence="4 5">CLA-AA-H95</strain>
    </source>
</reference>
<evidence type="ECO:0000256" key="2">
    <source>
        <dbReference type="HAMAP-Rule" id="MF_01212"/>
    </source>
</evidence>
<dbReference type="Gene3D" id="1.10.3210.10">
    <property type="entry name" value="Hypothetical protein af1432"/>
    <property type="match status" value="1"/>
</dbReference>
<dbReference type="InterPro" id="IPR006674">
    <property type="entry name" value="HD_domain"/>
</dbReference>
<evidence type="ECO:0000313" key="5">
    <source>
        <dbReference type="Proteomes" id="UP001446032"/>
    </source>
</evidence>
<dbReference type="Pfam" id="PF13286">
    <property type="entry name" value="HD_assoc"/>
    <property type="match status" value="1"/>
</dbReference>
<dbReference type="PROSITE" id="PS51831">
    <property type="entry name" value="HD"/>
    <property type="match status" value="1"/>
</dbReference>
<comment type="caution">
    <text evidence="4">The sequence shown here is derived from an EMBL/GenBank/DDBJ whole genome shotgun (WGS) entry which is preliminary data.</text>
</comment>
<name>A0ABV1AL21_9FIRM</name>
<evidence type="ECO:0000313" key="4">
    <source>
        <dbReference type="EMBL" id="MEQ2358096.1"/>
    </source>
</evidence>
<dbReference type="SUPFAM" id="SSF109604">
    <property type="entry name" value="HD-domain/PDEase-like"/>
    <property type="match status" value="1"/>
</dbReference>
<dbReference type="InterPro" id="IPR003607">
    <property type="entry name" value="HD/PDEase_dom"/>
</dbReference>